<dbReference type="Proteomes" id="UP000327013">
    <property type="component" value="Unassembled WGS sequence"/>
</dbReference>
<gene>
    <name evidence="2" type="ORF">FH972_021746</name>
</gene>
<evidence type="ECO:0000313" key="2">
    <source>
        <dbReference type="EMBL" id="KAB8338801.1"/>
    </source>
</evidence>
<dbReference type="EMBL" id="VIBQ01000010">
    <property type="protein sequence ID" value="KAB8338801.1"/>
    <property type="molecule type" value="Genomic_DNA"/>
</dbReference>
<comment type="caution">
    <text evidence="2">The sequence shown here is derived from an EMBL/GenBank/DDBJ whole genome shotgun (WGS) entry which is preliminary data.</text>
</comment>
<dbReference type="OrthoDB" id="3867638at2759"/>
<dbReference type="AlphaFoldDB" id="A0A5N6KSB2"/>
<sequence>MHASTAFSFALAGLAIGAGASPLQKRFDNSCTYSSAPERAWTVQILDDDAYDNGGCGAGFLDNFRGRCGDVTSWGCNYEPNTDNAVMNFITSTFCSPTDISAAISASSYGEIDGLPCTPHAALAAACKMTSIIVTPARRAMSIMFPELLTKLLAKWGLLQPSTICASCGLCTHGNSLPPRKPQLNILFPGTQTIPKSLKHEQLGESFCHCLKDKTEHSLRL</sequence>
<name>A0A5N6KSB2_9ROSI</name>
<evidence type="ECO:0000313" key="3">
    <source>
        <dbReference type="Proteomes" id="UP000327013"/>
    </source>
</evidence>
<keyword evidence="3" id="KW-1185">Reference proteome</keyword>
<protein>
    <submittedName>
        <fullName evidence="2">Uncharacterized protein</fullName>
    </submittedName>
</protein>
<organism evidence="2 3">
    <name type="scientific">Carpinus fangiana</name>
    <dbReference type="NCBI Taxonomy" id="176857"/>
    <lineage>
        <taxon>Eukaryota</taxon>
        <taxon>Viridiplantae</taxon>
        <taxon>Streptophyta</taxon>
        <taxon>Embryophyta</taxon>
        <taxon>Tracheophyta</taxon>
        <taxon>Spermatophyta</taxon>
        <taxon>Magnoliopsida</taxon>
        <taxon>eudicotyledons</taxon>
        <taxon>Gunneridae</taxon>
        <taxon>Pentapetalae</taxon>
        <taxon>rosids</taxon>
        <taxon>fabids</taxon>
        <taxon>Fagales</taxon>
        <taxon>Betulaceae</taxon>
        <taxon>Carpinus</taxon>
    </lineage>
</organism>
<evidence type="ECO:0000256" key="1">
    <source>
        <dbReference type="SAM" id="SignalP"/>
    </source>
</evidence>
<keyword evidence="1" id="KW-0732">Signal</keyword>
<feature type="chain" id="PRO_5024446667" evidence="1">
    <location>
        <begin position="21"/>
        <end position="221"/>
    </location>
</feature>
<accession>A0A5N6KSB2</accession>
<proteinExistence type="predicted"/>
<feature type="signal peptide" evidence="1">
    <location>
        <begin position="1"/>
        <end position="20"/>
    </location>
</feature>
<reference evidence="2 3" key="1">
    <citation type="submission" date="2019-06" db="EMBL/GenBank/DDBJ databases">
        <title>A chromosomal-level reference genome of Carpinus fangiana (Coryloideae, Betulaceae).</title>
        <authorList>
            <person name="Yang X."/>
            <person name="Wang Z."/>
            <person name="Zhang L."/>
            <person name="Hao G."/>
            <person name="Liu J."/>
            <person name="Yang Y."/>
        </authorList>
    </citation>
    <scope>NUCLEOTIDE SEQUENCE [LARGE SCALE GENOMIC DNA]</scope>
    <source>
        <strain evidence="2">Cfa_2016G</strain>
        <tissue evidence="2">Leaf</tissue>
    </source>
</reference>